<dbReference type="Pfam" id="PF01725">
    <property type="entry name" value="Ham1p_like"/>
    <property type="match status" value="1"/>
</dbReference>
<dbReference type="RefSeq" id="WP_162377722.1">
    <property type="nucleotide sequence ID" value="NZ_JAYRDL010000008.1"/>
</dbReference>
<dbReference type="NCBIfam" id="TIGR00042">
    <property type="entry name" value="RdgB/HAM1 family non-canonical purine NTP pyrophosphatase"/>
    <property type="match status" value="1"/>
</dbReference>
<feature type="binding site" evidence="7">
    <location>
        <position position="71"/>
    </location>
    <ligand>
        <name>substrate</name>
    </ligand>
</feature>
<evidence type="ECO:0000256" key="2">
    <source>
        <dbReference type="ARBA" id="ARBA00022723"/>
    </source>
</evidence>
<feature type="binding site" evidence="7">
    <location>
        <begin position="9"/>
        <end position="14"/>
    </location>
    <ligand>
        <name>substrate</name>
    </ligand>
</feature>
<dbReference type="PANTHER" id="PTHR11067">
    <property type="entry name" value="INOSINE TRIPHOSPHATE PYROPHOSPHATASE/HAM1 PROTEIN"/>
    <property type="match status" value="1"/>
</dbReference>
<dbReference type="HAMAP" id="MF_01405">
    <property type="entry name" value="Non_canon_purine_NTPase"/>
    <property type="match status" value="1"/>
</dbReference>
<evidence type="ECO:0000256" key="3">
    <source>
        <dbReference type="ARBA" id="ARBA00022741"/>
    </source>
</evidence>
<evidence type="ECO:0000256" key="5">
    <source>
        <dbReference type="ARBA" id="ARBA00022842"/>
    </source>
</evidence>
<keyword evidence="10" id="KW-1185">Reference proteome</keyword>
<dbReference type="EMBL" id="JBHTKN010000002">
    <property type="protein sequence ID" value="MFD1041632.1"/>
    <property type="molecule type" value="Genomic_DNA"/>
</dbReference>
<organism evidence="9 10">
    <name type="scientific">Pseudoxanthomonas kaohsiungensis</name>
    <dbReference type="NCBI Taxonomy" id="283923"/>
    <lineage>
        <taxon>Bacteria</taxon>
        <taxon>Pseudomonadati</taxon>
        <taxon>Pseudomonadota</taxon>
        <taxon>Gammaproteobacteria</taxon>
        <taxon>Lysobacterales</taxon>
        <taxon>Lysobacteraceae</taxon>
        <taxon>Pseudoxanthomonas</taxon>
    </lineage>
</organism>
<dbReference type="SUPFAM" id="SSF52972">
    <property type="entry name" value="ITPase-like"/>
    <property type="match status" value="1"/>
</dbReference>
<dbReference type="EC" id="3.6.1.66" evidence="7"/>
<evidence type="ECO:0000256" key="1">
    <source>
        <dbReference type="ARBA" id="ARBA00008023"/>
    </source>
</evidence>
<evidence type="ECO:0000256" key="4">
    <source>
        <dbReference type="ARBA" id="ARBA00022801"/>
    </source>
</evidence>
<comment type="function">
    <text evidence="7">Pyrophosphatase that catalyzes the hydrolysis of nucleoside triphosphates to their monophosphate derivatives, with a high preference for the non-canonical purine nucleotides XTP (xanthosine triphosphate), dITP (deoxyinosine triphosphate) and ITP. Seems to function as a house-cleaning enzyme that removes non-canonical purine nucleotides from the nucleotide pool, thus preventing their incorporation into DNA/RNA and avoiding chromosomal lesions.</text>
</comment>
<dbReference type="GO" id="GO:0036220">
    <property type="term" value="F:ITP diphosphatase activity"/>
    <property type="evidence" value="ECO:0007669"/>
    <property type="project" value="UniProtKB-EC"/>
</dbReference>
<dbReference type="Proteomes" id="UP001597033">
    <property type="component" value="Unassembled WGS sequence"/>
</dbReference>
<sequence length="203" mass="21180">MSTRLVLASGNAGKLAELQALLADTGAELLPQSALGVEDIEETGLTFIENALLKARNAARVTGLPALADDSGLCVDALGGAPGLYSARYAGGHGDSLANIGKLLGELEGLNPQWRTAHFYAVIVLLRHADDPQPLVAEGIWPGLILDAPRGSGGFGYDPVFLDTEHGLSAAELDPAVKNRISHRGRALAHLRARLPTALAALR</sequence>
<feature type="binding site" evidence="7">
    <location>
        <position position="178"/>
    </location>
    <ligand>
        <name>substrate</name>
    </ligand>
</feature>
<protein>
    <recommendedName>
        <fullName evidence="7">dITP/XTP pyrophosphatase</fullName>
        <ecNumber evidence="7">3.6.1.66</ecNumber>
    </recommendedName>
    <alternativeName>
        <fullName evidence="7">Non-canonical purine NTP pyrophosphatase</fullName>
    </alternativeName>
    <alternativeName>
        <fullName evidence="7">Non-standard purine NTP pyrophosphatase</fullName>
    </alternativeName>
    <alternativeName>
        <fullName evidence="7">Nucleoside-triphosphate diphosphatase</fullName>
    </alternativeName>
    <alternativeName>
        <fullName evidence="7">Nucleoside-triphosphate pyrophosphatase</fullName>
        <shortName evidence="7">NTPase</shortName>
    </alternativeName>
</protein>
<dbReference type="InterPro" id="IPR020922">
    <property type="entry name" value="dITP/XTP_pyrophosphatase"/>
</dbReference>
<feature type="binding site" evidence="7">
    <location>
        <position position="41"/>
    </location>
    <ligand>
        <name>Mg(2+)</name>
        <dbReference type="ChEBI" id="CHEBI:18420"/>
    </ligand>
</feature>
<evidence type="ECO:0000256" key="8">
    <source>
        <dbReference type="RuleBase" id="RU003781"/>
    </source>
</evidence>
<dbReference type="CDD" id="cd00515">
    <property type="entry name" value="HAM1"/>
    <property type="match status" value="1"/>
</dbReference>
<name>A0ABW3LVJ5_9GAMM</name>
<comment type="caution">
    <text evidence="9">The sequence shown here is derived from an EMBL/GenBank/DDBJ whole genome shotgun (WGS) entry which is preliminary data.</text>
</comment>
<dbReference type="InterPro" id="IPR029001">
    <property type="entry name" value="ITPase-like_fam"/>
</dbReference>
<evidence type="ECO:0000313" key="10">
    <source>
        <dbReference type="Proteomes" id="UP001597033"/>
    </source>
</evidence>
<evidence type="ECO:0000313" key="9">
    <source>
        <dbReference type="EMBL" id="MFD1041632.1"/>
    </source>
</evidence>
<comment type="cofactor">
    <cofactor evidence="7">
        <name>Mg(2+)</name>
        <dbReference type="ChEBI" id="CHEBI:18420"/>
    </cofactor>
    <text evidence="7">Binds 1 Mg(2+) ion per subunit.</text>
</comment>
<comment type="similarity">
    <text evidence="1 7 8">Belongs to the HAM1 NTPase family.</text>
</comment>
<comment type="catalytic activity">
    <reaction evidence="7">
        <text>XTP + H2O = XMP + diphosphate + H(+)</text>
        <dbReference type="Rhea" id="RHEA:28610"/>
        <dbReference type="ChEBI" id="CHEBI:15377"/>
        <dbReference type="ChEBI" id="CHEBI:15378"/>
        <dbReference type="ChEBI" id="CHEBI:33019"/>
        <dbReference type="ChEBI" id="CHEBI:57464"/>
        <dbReference type="ChEBI" id="CHEBI:61314"/>
        <dbReference type="EC" id="3.6.1.66"/>
    </reaction>
</comment>
<feature type="binding site" evidence="7">
    <location>
        <begin position="183"/>
        <end position="184"/>
    </location>
    <ligand>
        <name>substrate</name>
    </ligand>
</feature>
<comment type="subunit">
    <text evidence="7">Homodimer.</text>
</comment>
<feature type="binding site" evidence="7">
    <location>
        <begin position="155"/>
        <end position="158"/>
    </location>
    <ligand>
        <name>substrate</name>
    </ligand>
</feature>
<comment type="catalytic activity">
    <reaction evidence="7">
        <text>ITP + H2O = IMP + diphosphate + H(+)</text>
        <dbReference type="Rhea" id="RHEA:29399"/>
        <dbReference type="ChEBI" id="CHEBI:15377"/>
        <dbReference type="ChEBI" id="CHEBI:15378"/>
        <dbReference type="ChEBI" id="CHEBI:33019"/>
        <dbReference type="ChEBI" id="CHEBI:58053"/>
        <dbReference type="ChEBI" id="CHEBI:61402"/>
        <dbReference type="EC" id="3.6.1.66"/>
    </reaction>
</comment>
<gene>
    <name evidence="9" type="primary">rdgB</name>
    <name evidence="9" type="ORF">ACFQ2N_04620</name>
</gene>
<evidence type="ECO:0000256" key="6">
    <source>
        <dbReference type="ARBA" id="ARBA00023080"/>
    </source>
</evidence>
<keyword evidence="4 7" id="KW-0378">Hydrolase</keyword>
<accession>A0ABW3LVJ5</accession>
<comment type="catalytic activity">
    <reaction evidence="7">
        <text>dITP + H2O = dIMP + diphosphate + H(+)</text>
        <dbReference type="Rhea" id="RHEA:28342"/>
        <dbReference type="ChEBI" id="CHEBI:15377"/>
        <dbReference type="ChEBI" id="CHEBI:15378"/>
        <dbReference type="ChEBI" id="CHEBI:33019"/>
        <dbReference type="ChEBI" id="CHEBI:61194"/>
        <dbReference type="ChEBI" id="CHEBI:61382"/>
        <dbReference type="EC" id="3.6.1.66"/>
    </reaction>
</comment>
<dbReference type="PANTHER" id="PTHR11067:SF9">
    <property type="entry name" value="INOSINE TRIPHOSPHATE PYROPHOSPHATASE"/>
    <property type="match status" value="1"/>
</dbReference>
<keyword evidence="5 7" id="KW-0460">Magnesium</keyword>
<evidence type="ECO:0000256" key="7">
    <source>
        <dbReference type="HAMAP-Rule" id="MF_01405"/>
    </source>
</evidence>
<keyword evidence="2 7" id="KW-0479">Metal-binding</keyword>
<keyword evidence="6 7" id="KW-0546">Nucleotide metabolism</keyword>
<dbReference type="Gene3D" id="3.90.950.10">
    <property type="match status" value="1"/>
</dbReference>
<keyword evidence="3 7" id="KW-0547">Nucleotide-binding</keyword>
<feature type="active site" description="Proton acceptor" evidence="7">
    <location>
        <position position="70"/>
    </location>
</feature>
<reference evidence="10" key="1">
    <citation type="journal article" date="2019" name="Int. J. Syst. Evol. Microbiol.">
        <title>The Global Catalogue of Microorganisms (GCM) 10K type strain sequencing project: providing services to taxonomists for standard genome sequencing and annotation.</title>
        <authorList>
            <consortium name="The Broad Institute Genomics Platform"/>
            <consortium name="The Broad Institute Genome Sequencing Center for Infectious Disease"/>
            <person name="Wu L."/>
            <person name="Ma J."/>
        </authorList>
    </citation>
    <scope>NUCLEOTIDE SEQUENCE [LARGE SCALE GENOMIC DNA]</scope>
    <source>
        <strain evidence="10">CCUG 55854</strain>
    </source>
</reference>
<dbReference type="InterPro" id="IPR002637">
    <property type="entry name" value="RdgB/HAM1"/>
</dbReference>
<proteinExistence type="inferred from homology"/>
<feature type="binding site" evidence="7">
    <location>
        <position position="70"/>
    </location>
    <ligand>
        <name>Mg(2+)</name>
        <dbReference type="ChEBI" id="CHEBI:18420"/>
    </ligand>
</feature>